<dbReference type="AlphaFoldDB" id="A0A1R3KI15"/>
<accession>A0A1R3KI15</accession>
<dbReference type="Proteomes" id="UP000187203">
    <property type="component" value="Unassembled WGS sequence"/>
</dbReference>
<gene>
    <name evidence="1" type="ORF">COLO4_07966</name>
</gene>
<evidence type="ECO:0000313" key="1">
    <source>
        <dbReference type="EMBL" id="OMP06699.1"/>
    </source>
</evidence>
<organism evidence="1 2">
    <name type="scientific">Corchorus olitorius</name>
    <dbReference type="NCBI Taxonomy" id="93759"/>
    <lineage>
        <taxon>Eukaryota</taxon>
        <taxon>Viridiplantae</taxon>
        <taxon>Streptophyta</taxon>
        <taxon>Embryophyta</taxon>
        <taxon>Tracheophyta</taxon>
        <taxon>Spermatophyta</taxon>
        <taxon>Magnoliopsida</taxon>
        <taxon>eudicotyledons</taxon>
        <taxon>Gunneridae</taxon>
        <taxon>Pentapetalae</taxon>
        <taxon>rosids</taxon>
        <taxon>malvids</taxon>
        <taxon>Malvales</taxon>
        <taxon>Malvaceae</taxon>
        <taxon>Grewioideae</taxon>
        <taxon>Apeibeae</taxon>
        <taxon>Corchorus</taxon>
    </lineage>
</organism>
<comment type="caution">
    <text evidence="1">The sequence shown here is derived from an EMBL/GenBank/DDBJ whole genome shotgun (WGS) entry which is preliminary data.</text>
</comment>
<sequence>MARVADLALRPTATAHEKEKYMKVEADGLSR</sequence>
<proteinExistence type="predicted"/>
<dbReference type="EMBL" id="AWUE01013529">
    <property type="protein sequence ID" value="OMP06699.1"/>
    <property type="molecule type" value="Genomic_DNA"/>
</dbReference>
<name>A0A1R3KI15_9ROSI</name>
<evidence type="ECO:0000313" key="2">
    <source>
        <dbReference type="Proteomes" id="UP000187203"/>
    </source>
</evidence>
<reference evidence="2" key="1">
    <citation type="submission" date="2013-09" db="EMBL/GenBank/DDBJ databases">
        <title>Corchorus olitorius genome sequencing.</title>
        <authorList>
            <person name="Alam M."/>
            <person name="Haque M.S."/>
            <person name="Islam M.S."/>
            <person name="Emdad E.M."/>
            <person name="Islam M.M."/>
            <person name="Ahmed B."/>
            <person name="Halim A."/>
            <person name="Hossen Q.M.M."/>
            <person name="Hossain M.Z."/>
            <person name="Ahmed R."/>
            <person name="Khan M.M."/>
            <person name="Islam R."/>
            <person name="Rashid M.M."/>
            <person name="Khan S.A."/>
            <person name="Rahman M.S."/>
            <person name="Alam M."/>
            <person name="Yahiya A.S."/>
            <person name="Khan M.S."/>
            <person name="Azam M.S."/>
            <person name="Haque T."/>
            <person name="Lashkar M.Z.H."/>
            <person name="Akhand A.I."/>
            <person name="Morshed G."/>
            <person name="Roy S."/>
            <person name="Uddin K.S."/>
            <person name="Rabeya T."/>
            <person name="Hossain A.S."/>
            <person name="Chowdhury A."/>
            <person name="Snigdha A.R."/>
            <person name="Mortoza M.S."/>
            <person name="Matin S.A."/>
            <person name="Hoque S.M.E."/>
            <person name="Islam M.K."/>
            <person name="Roy D.K."/>
            <person name="Haider R."/>
            <person name="Moosa M.M."/>
            <person name="Elias S.M."/>
            <person name="Hasan A.M."/>
            <person name="Jahan S."/>
            <person name="Shafiuddin M."/>
            <person name="Mahmood N."/>
            <person name="Shommy N.S."/>
        </authorList>
    </citation>
    <scope>NUCLEOTIDE SEQUENCE [LARGE SCALE GENOMIC DNA]</scope>
    <source>
        <strain evidence="2">cv. O-4</strain>
    </source>
</reference>
<protein>
    <submittedName>
        <fullName evidence="1">Uncharacterized protein</fullName>
    </submittedName>
</protein>
<keyword evidence="2" id="KW-1185">Reference proteome</keyword>